<dbReference type="PRINTS" id="PR00081">
    <property type="entry name" value="GDHRDH"/>
</dbReference>
<dbReference type="AlphaFoldDB" id="A0A8H4RP51"/>
<dbReference type="Gene3D" id="3.40.50.720">
    <property type="entry name" value="NAD(P)-binding Rossmann-like Domain"/>
    <property type="match status" value="1"/>
</dbReference>
<dbReference type="EMBL" id="JAAMPI010000252">
    <property type="protein sequence ID" value="KAF4633527.1"/>
    <property type="molecule type" value="Genomic_DNA"/>
</dbReference>
<gene>
    <name evidence="4" type="ORF">G7Y89_g4591</name>
</gene>
<keyword evidence="2" id="KW-0560">Oxidoreductase</keyword>
<dbReference type="InterPro" id="IPR002347">
    <property type="entry name" value="SDR_fam"/>
</dbReference>
<dbReference type="InterPro" id="IPR036291">
    <property type="entry name" value="NAD(P)-bd_dom_sf"/>
</dbReference>
<dbReference type="PRINTS" id="PR00080">
    <property type="entry name" value="SDRFAMILY"/>
</dbReference>
<dbReference type="OrthoDB" id="191139at2759"/>
<dbReference type="PANTHER" id="PTHR24320">
    <property type="entry name" value="RETINOL DEHYDROGENASE"/>
    <property type="match status" value="1"/>
</dbReference>
<comment type="caution">
    <text evidence="4">The sequence shown here is derived from an EMBL/GenBank/DDBJ whole genome shotgun (WGS) entry which is preliminary data.</text>
</comment>
<comment type="similarity">
    <text evidence="1 3">Belongs to the short-chain dehydrogenases/reductases (SDR) family.</text>
</comment>
<evidence type="ECO:0000256" key="2">
    <source>
        <dbReference type="ARBA" id="ARBA00023002"/>
    </source>
</evidence>
<evidence type="ECO:0000256" key="1">
    <source>
        <dbReference type="ARBA" id="ARBA00006484"/>
    </source>
</evidence>
<keyword evidence="5" id="KW-1185">Reference proteome</keyword>
<dbReference type="SUPFAM" id="SSF51735">
    <property type="entry name" value="NAD(P)-binding Rossmann-fold domains"/>
    <property type="match status" value="1"/>
</dbReference>
<sequence>MSPYNADTTAEEVAQDCQSQIANKTILITGASPGGLGAIFATIIAKYKPASIILATRDIAKAEETAREISTVAPSVRTWCIELNLSSLKQIKTAAEKINLLEEQIDVIVNNAGIMATPYSKMADGIESQFATNHIGHFLLTNLLLPKILEKKKGAVRVVNVASNGFRFGPIRFEDWNFDDGKTYNRWIAYAQSKTANMLFSVSLAQKLRKKGLVSVSLHPGIIQTRISRDLAMEDFGELSQLDRIQGYRAFWGLPYHFKTPSQGVATHVFAAFHPSLEFPENNGSYLVDSQVVAPKIFQSWARDPLEAERLWALSEELVGQKFEY</sequence>
<name>A0A8H4RP51_9HELO</name>
<dbReference type="PANTHER" id="PTHR24320:SF283">
    <property type="entry name" value="RETINOL DEHYDROGENASE 11"/>
    <property type="match status" value="1"/>
</dbReference>
<dbReference type="Proteomes" id="UP000566819">
    <property type="component" value="Unassembled WGS sequence"/>
</dbReference>
<dbReference type="GO" id="GO:0016491">
    <property type="term" value="F:oxidoreductase activity"/>
    <property type="evidence" value="ECO:0007669"/>
    <property type="project" value="UniProtKB-KW"/>
</dbReference>
<evidence type="ECO:0000256" key="3">
    <source>
        <dbReference type="RuleBase" id="RU000363"/>
    </source>
</evidence>
<accession>A0A8H4RP51</accession>
<dbReference type="Pfam" id="PF00106">
    <property type="entry name" value="adh_short"/>
    <property type="match status" value="1"/>
</dbReference>
<proteinExistence type="inferred from homology"/>
<reference evidence="4 5" key="1">
    <citation type="submission" date="2020-03" db="EMBL/GenBank/DDBJ databases">
        <title>Draft Genome Sequence of Cudoniella acicularis.</title>
        <authorList>
            <person name="Buettner E."/>
            <person name="Kellner H."/>
        </authorList>
    </citation>
    <scope>NUCLEOTIDE SEQUENCE [LARGE SCALE GENOMIC DNA]</scope>
    <source>
        <strain evidence="4 5">DSM 108380</strain>
    </source>
</reference>
<evidence type="ECO:0000313" key="5">
    <source>
        <dbReference type="Proteomes" id="UP000566819"/>
    </source>
</evidence>
<organism evidence="4 5">
    <name type="scientific">Cudoniella acicularis</name>
    <dbReference type="NCBI Taxonomy" id="354080"/>
    <lineage>
        <taxon>Eukaryota</taxon>
        <taxon>Fungi</taxon>
        <taxon>Dikarya</taxon>
        <taxon>Ascomycota</taxon>
        <taxon>Pezizomycotina</taxon>
        <taxon>Leotiomycetes</taxon>
        <taxon>Helotiales</taxon>
        <taxon>Tricladiaceae</taxon>
        <taxon>Cudoniella</taxon>
    </lineage>
</organism>
<protein>
    <submittedName>
        <fullName evidence="4">Uncharacterized protein</fullName>
    </submittedName>
</protein>
<evidence type="ECO:0000313" key="4">
    <source>
        <dbReference type="EMBL" id="KAF4633527.1"/>
    </source>
</evidence>